<evidence type="ECO:0000313" key="6">
    <source>
        <dbReference type="EMBL" id="CAK9145549.1"/>
    </source>
</evidence>
<feature type="region of interest" description="Disordered" evidence="4">
    <location>
        <begin position="1028"/>
        <end position="1097"/>
    </location>
</feature>
<feature type="domain" description="CW-type" evidence="5">
    <location>
        <begin position="638"/>
        <end position="691"/>
    </location>
</feature>
<feature type="compositionally biased region" description="Polar residues" evidence="4">
    <location>
        <begin position="1058"/>
        <end position="1081"/>
    </location>
</feature>
<gene>
    <name evidence="6" type="ORF">ILEXP_LOCUS13370</name>
</gene>
<feature type="region of interest" description="Disordered" evidence="4">
    <location>
        <begin position="1219"/>
        <end position="1261"/>
    </location>
</feature>
<dbReference type="CDD" id="cd15517">
    <property type="entry name" value="PHD_TCF19_like"/>
    <property type="match status" value="1"/>
</dbReference>
<keyword evidence="1" id="KW-0479">Metal-binding</keyword>
<dbReference type="PANTHER" id="PTHR46524">
    <property type="entry name" value="CW-TYPE ZINC FINGER"/>
    <property type="match status" value="1"/>
</dbReference>
<keyword evidence="2" id="KW-0863">Zinc-finger</keyword>
<comment type="caution">
    <text evidence="6">The sequence shown here is derived from an EMBL/GenBank/DDBJ whole genome shotgun (WGS) entry which is preliminary data.</text>
</comment>
<sequence>MEEPEFEGVACHYKDDTSIDPDIALSYIDEKLQSVLGHLQKDFEGGVSAENLGAKFGGYGSFLPMYQRSPSLWSHPKSPPTVQSQRIPRSSNTLSMEGASRGSVTPSDAPLPPRQGNASHVMPSLNNPKVSSREVSARQDSFLSSAQVAERFPMRHELSLSKLANPTNRKGLTVRIKVGSDNTAQKKEIYSALGFISPSSSIGNSPERSGGMPFDVQEALNESPTSILQIMASSPVPGTPLLSPLHDFLLCLIETEKPSLDSKLAPVFRGRQENSAISVNDSACKLGNGKVLKKKKMKSTGKGETFQESKSGNDMDVIDDMVSLSRKKTASETIESKQCFSKELKLNPLSNSICDIDDSLKGARATAEVSREAEKVVPVKKREVNKYWMKDRLPSSDLAEESLESINGQDDGKYHHQETRNSLVGKIEEHTVRGFCKVVSVDHKQGGTSEFARDPFEAEFDVRKCESEFKGAMDDVKRKVGPKATSHGQDEMKIYAMKKSYEGKRKSRGSQSNSKLASALGETLRVGSCSAPKNMKSGQNDFHKVHDSYKEVLNSRSENLDNQIDPLNRQTSDSANYSNLETNREHHAFVDKLTERTSCKKVDVQLTSETFLKVASNIGPPPTKGFTSETEMASVAPVVIEEDWVCCDHCQKWRLLPYGMKPEQLPEKWLCSMLNWLPGMNQCDISEEETTKALHELYQLPLAKSQNNFQNNADRTASGVTSADARHFNLNRQNLSSDALLDQGKKKYKSKETSDITSNGGLIQTPKFGKNSRQEAGKSRRLNDTQQPLSETNLMSKSNGNTKQKKKSKGESDQMGYGTTKKIKIATDTDKHWTSEHVGELRVVGASSNTDLLTKAAGKDMRRHSGQSYSKDANCDPKNRLLISVKKHRDHDVNMGTSDGREVYGKKRKLKDWQESQNHLIILQNNGSHPPDGKVSVKEDSGDSEFRKEKKSRMSRTEGKNSSTSKGDDGSNKNGRMARILLSGGRGKSVERNVENNQQPMKDTVKVASQASLYDLDSLKRDLGPQQLSMAATSSSSKVSDSHKPRANYQEVKGSPVESVSSSPMRTFNSDKLSPARINSSGKDDAKHDDFLLVGSPGKHLDRDGNFEISQSWTAMKGKTSGVFHPESSGFPTHDFRDTDAKQKFGVQSESISKHLCEVGNDHLGNSDADIFEGHGPCPSNMHASYHFSREVRADKNHLITASPPQISINGSLLQSKDMYTGGHNRERGTGKVSKPLNEQGNLSQKKSLRDETHIGPHYHTTCHEELGDVNNIIGEHTIKSINGDKSVGKKTSGKWVSDHISENMSKFGEHDSSDVKLGAPCSTDGRVTAQQNLTQDIEGEIARKGNSTQVESRRGKSLVNTHYTVKQHTLVRVPQSVPGSLKGSLLDVRPVEPSVDGDVSNVLKQPGNAVSQNGAHQSMQHPVSDQYLARDLSAPSHVKWDAASQPASNALKEAEDLRDYADHLKISGFGFECNEAYFQAALKFLHCASLLETCNRESSKHGQMTQMQVYSNTAQLCENCAHEYEKCQEMAAASLAYKCMEVAYMRVVYCKNSSTNRDRQDLQASLQMVPQGESPSSSASDIDSLNNQAMMEKVAFSKGLGSQSGNHVVRRNCPNFVRLLDFTKDVNSAMEASRKCQHAFAAANVILEEAQNKEGIISVKRVIDFSFQDVEELVRLVRLAIEAISRQGFRGIRD</sequence>
<organism evidence="6 7">
    <name type="scientific">Ilex paraguariensis</name>
    <name type="common">yerba mate</name>
    <dbReference type="NCBI Taxonomy" id="185542"/>
    <lineage>
        <taxon>Eukaryota</taxon>
        <taxon>Viridiplantae</taxon>
        <taxon>Streptophyta</taxon>
        <taxon>Embryophyta</taxon>
        <taxon>Tracheophyta</taxon>
        <taxon>Spermatophyta</taxon>
        <taxon>Magnoliopsida</taxon>
        <taxon>eudicotyledons</taxon>
        <taxon>Gunneridae</taxon>
        <taxon>Pentapetalae</taxon>
        <taxon>asterids</taxon>
        <taxon>campanulids</taxon>
        <taxon>Aquifoliales</taxon>
        <taxon>Aquifoliaceae</taxon>
        <taxon>Ilex</taxon>
    </lineage>
</organism>
<feature type="compositionally biased region" description="Polar residues" evidence="4">
    <location>
        <begin position="995"/>
        <end position="1004"/>
    </location>
</feature>
<dbReference type="EMBL" id="CAUOFW020001502">
    <property type="protein sequence ID" value="CAK9145549.1"/>
    <property type="molecule type" value="Genomic_DNA"/>
</dbReference>
<feature type="compositionally biased region" description="Polar residues" evidence="4">
    <location>
        <begin position="784"/>
        <end position="802"/>
    </location>
</feature>
<feature type="compositionally biased region" description="Polar residues" evidence="4">
    <location>
        <begin position="80"/>
        <end position="95"/>
    </location>
</feature>
<feature type="compositionally biased region" description="Basic and acidic residues" evidence="4">
    <location>
        <begin position="931"/>
        <end position="948"/>
    </location>
</feature>
<dbReference type="Pfam" id="PF07496">
    <property type="entry name" value="zf-CW"/>
    <property type="match status" value="1"/>
</dbReference>
<feature type="region of interest" description="Disordered" evidence="4">
    <location>
        <begin position="922"/>
        <end position="1004"/>
    </location>
</feature>
<name>A0ABC8RKR7_9AQUA</name>
<evidence type="ECO:0000259" key="5">
    <source>
        <dbReference type="PROSITE" id="PS51050"/>
    </source>
</evidence>
<dbReference type="PROSITE" id="PS51050">
    <property type="entry name" value="ZF_CW"/>
    <property type="match status" value="1"/>
</dbReference>
<accession>A0ABC8RKR7</accession>
<feature type="compositionally biased region" description="Basic and acidic residues" evidence="4">
    <location>
        <begin position="772"/>
        <end position="783"/>
    </location>
</feature>
<evidence type="ECO:0000256" key="2">
    <source>
        <dbReference type="ARBA" id="ARBA00022771"/>
    </source>
</evidence>
<reference evidence="6 7" key="1">
    <citation type="submission" date="2024-02" db="EMBL/GenBank/DDBJ databases">
        <authorList>
            <person name="Vignale AGUSTIN F."/>
            <person name="Sosa J E."/>
            <person name="Modenutti C."/>
        </authorList>
    </citation>
    <scope>NUCLEOTIDE SEQUENCE [LARGE SCALE GENOMIC DNA]</scope>
</reference>
<protein>
    <recommendedName>
        <fullName evidence="5">CW-type domain-containing protein</fullName>
    </recommendedName>
</protein>
<keyword evidence="3" id="KW-0862">Zinc</keyword>
<dbReference type="InterPro" id="IPR055300">
    <property type="entry name" value="CWZF3/5/7"/>
</dbReference>
<evidence type="ECO:0000256" key="4">
    <source>
        <dbReference type="SAM" id="MobiDB-lite"/>
    </source>
</evidence>
<evidence type="ECO:0000256" key="1">
    <source>
        <dbReference type="ARBA" id="ARBA00022723"/>
    </source>
</evidence>
<feature type="compositionally biased region" description="Basic and acidic residues" evidence="4">
    <location>
        <begin position="1082"/>
        <end position="1091"/>
    </location>
</feature>
<proteinExistence type="predicted"/>
<feature type="region of interest" description="Disordered" evidence="4">
    <location>
        <begin position="557"/>
        <end position="579"/>
    </location>
</feature>
<evidence type="ECO:0000256" key="3">
    <source>
        <dbReference type="ARBA" id="ARBA00022833"/>
    </source>
</evidence>
<dbReference type="InterPro" id="IPR056406">
    <property type="entry name" value="THD_CWZF3/5/7"/>
</dbReference>
<feature type="compositionally biased region" description="Polar residues" evidence="4">
    <location>
        <begin position="1237"/>
        <end position="1246"/>
    </location>
</feature>
<dbReference type="GO" id="GO:0008270">
    <property type="term" value="F:zinc ion binding"/>
    <property type="evidence" value="ECO:0007669"/>
    <property type="project" value="UniProtKB-KW"/>
</dbReference>
<dbReference type="InterPro" id="IPR011124">
    <property type="entry name" value="Znf_CW"/>
</dbReference>
<feature type="region of interest" description="Disordered" evidence="4">
    <location>
        <begin position="73"/>
        <end position="138"/>
    </location>
</feature>
<dbReference type="Pfam" id="PF24756">
    <property type="entry name" value="THD_CWZF3-5-7"/>
    <property type="match status" value="1"/>
</dbReference>
<feature type="compositionally biased region" description="Low complexity" evidence="4">
    <location>
        <begin position="1029"/>
        <end position="1039"/>
    </location>
</feature>
<keyword evidence="7" id="KW-1185">Reference proteome</keyword>
<dbReference type="PANTHER" id="PTHR46524:SF12">
    <property type="entry name" value="CW-TYPE DOMAIN-CONTAINING PROTEIN"/>
    <property type="match status" value="1"/>
</dbReference>
<evidence type="ECO:0000313" key="7">
    <source>
        <dbReference type="Proteomes" id="UP001642360"/>
    </source>
</evidence>
<dbReference type="Proteomes" id="UP001642360">
    <property type="component" value="Unassembled WGS sequence"/>
</dbReference>
<dbReference type="Gene3D" id="3.30.40.100">
    <property type="match status" value="1"/>
</dbReference>
<feature type="compositionally biased region" description="Polar residues" evidence="4">
    <location>
        <begin position="568"/>
        <end position="579"/>
    </location>
</feature>
<feature type="region of interest" description="Disordered" evidence="4">
    <location>
        <begin position="749"/>
        <end position="819"/>
    </location>
</feature>